<dbReference type="AlphaFoldDB" id="A0A1G1V6I0"/>
<proteinExistence type="inferred from homology"/>
<dbReference type="InterPro" id="IPR006224">
    <property type="entry name" value="PsdUridine_synth_RluA-like_CS"/>
</dbReference>
<dbReference type="Gene3D" id="3.30.2350.10">
    <property type="entry name" value="Pseudouridine synthase"/>
    <property type="match status" value="1"/>
</dbReference>
<dbReference type="GO" id="GO:0009982">
    <property type="term" value="F:pseudouridine synthase activity"/>
    <property type="evidence" value="ECO:0007669"/>
    <property type="project" value="InterPro"/>
</dbReference>
<dbReference type="CDD" id="cd02869">
    <property type="entry name" value="PseudoU_synth_RluA_like"/>
    <property type="match status" value="1"/>
</dbReference>
<evidence type="ECO:0000256" key="1">
    <source>
        <dbReference type="ARBA" id="ARBA00010876"/>
    </source>
</evidence>
<dbReference type="GO" id="GO:0003723">
    <property type="term" value="F:RNA binding"/>
    <property type="evidence" value="ECO:0007669"/>
    <property type="project" value="InterPro"/>
</dbReference>
<evidence type="ECO:0000256" key="2">
    <source>
        <dbReference type="ARBA" id="ARBA00023235"/>
    </source>
</evidence>
<dbReference type="STRING" id="1797517.A3F61_02675"/>
<gene>
    <name evidence="6" type="ORF">A3F61_02675</name>
</gene>
<protein>
    <recommendedName>
        <fullName evidence="4">Pseudouridine synthase</fullName>
        <ecNumber evidence="4">5.4.99.-</ecNumber>
    </recommendedName>
</protein>
<dbReference type="Pfam" id="PF00849">
    <property type="entry name" value="PseudoU_synth_2"/>
    <property type="match status" value="1"/>
</dbReference>
<accession>A0A1G1V6I0</accession>
<dbReference type="PANTHER" id="PTHR21600:SF44">
    <property type="entry name" value="RIBOSOMAL LARGE SUBUNIT PSEUDOURIDINE SYNTHASE D"/>
    <property type="match status" value="1"/>
</dbReference>
<sequence>MEPKILFEDNCLLVIDKPAGLVVNRADSVKEPTLQDWISKQYTANSTQTDSDFVKRNGIVHRIDKETSGVLLVAKTPEAFVELQRQFKEREIEKTYIALVHGKFEREQEVINASVGRLPWNRERFGILPGGREAETRYKVTKVFAKLSVSDKGQTEYFSLVEFYPKTGRTHQIRVHAKYLHHALVGDTFYAGRKTSRRDREWCPRLFLHAAKISFTHPETKERITVESLLPADLQKTLDFLIH</sequence>
<evidence type="ECO:0000313" key="6">
    <source>
        <dbReference type="EMBL" id="OGY10989.1"/>
    </source>
</evidence>
<feature type="domain" description="Pseudouridine synthase RsuA/RluA-like" evidence="5">
    <location>
        <begin position="12"/>
        <end position="177"/>
    </location>
</feature>
<dbReference type="InterPro" id="IPR006145">
    <property type="entry name" value="PsdUridine_synth_RsuA/RluA"/>
</dbReference>
<comment type="function">
    <text evidence="4">Responsible for synthesis of pseudouridine from uracil.</text>
</comment>
<comment type="caution">
    <text evidence="6">The sequence shown here is derived from an EMBL/GenBank/DDBJ whole genome shotgun (WGS) entry which is preliminary data.</text>
</comment>
<dbReference type="EC" id="5.4.99.-" evidence="4"/>
<organism evidence="6 7">
    <name type="scientific">Candidatus Blackburnbacteria bacterium RIFCSPHIGHO2_12_FULL_41_13b</name>
    <dbReference type="NCBI Taxonomy" id="1797517"/>
    <lineage>
        <taxon>Bacteria</taxon>
        <taxon>Candidatus Blackburniibacteriota</taxon>
    </lineage>
</organism>
<dbReference type="InterPro" id="IPR020103">
    <property type="entry name" value="PsdUridine_synth_cat_dom_sf"/>
</dbReference>
<dbReference type="InterPro" id="IPR050188">
    <property type="entry name" value="RluA_PseudoU_synthase"/>
</dbReference>
<dbReference type="GO" id="GO:0000455">
    <property type="term" value="P:enzyme-directed rRNA pseudouridine synthesis"/>
    <property type="evidence" value="ECO:0007669"/>
    <property type="project" value="TreeGrafter"/>
</dbReference>
<evidence type="ECO:0000313" key="7">
    <source>
        <dbReference type="Proteomes" id="UP000178272"/>
    </source>
</evidence>
<dbReference type="NCBIfam" id="TIGR00005">
    <property type="entry name" value="rluA_subfam"/>
    <property type="match status" value="1"/>
</dbReference>
<dbReference type="SUPFAM" id="SSF55120">
    <property type="entry name" value="Pseudouridine synthase"/>
    <property type="match status" value="1"/>
</dbReference>
<name>A0A1G1V6I0_9BACT</name>
<dbReference type="GO" id="GO:0140098">
    <property type="term" value="F:catalytic activity, acting on RNA"/>
    <property type="evidence" value="ECO:0007669"/>
    <property type="project" value="UniProtKB-ARBA"/>
</dbReference>
<comment type="catalytic activity">
    <reaction evidence="4">
        <text>a uridine in RNA = a pseudouridine in RNA</text>
        <dbReference type="Rhea" id="RHEA:48348"/>
        <dbReference type="Rhea" id="RHEA-COMP:12068"/>
        <dbReference type="Rhea" id="RHEA-COMP:12069"/>
        <dbReference type="ChEBI" id="CHEBI:65314"/>
        <dbReference type="ChEBI" id="CHEBI:65315"/>
    </reaction>
</comment>
<evidence type="ECO:0000256" key="3">
    <source>
        <dbReference type="PIRSR" id="PIRSR606225-1"/>
    </source>
</evidence>
<feature type="active site" evidence="3">
    <location>
        <position position="64"/>
    </location>
</feature>
<dbReference type="PROSITE" id="PS01129">
    <property type="entry name" value="PSI_RLU"/>
    <property type="match status" value="1"/>
</dbReference>
<dbReference type="PANTHER" id="PTHR21600">
    <property type="entry name" value="MITOCHONDRIAL RNA PSEUDOURIDINE SYNTHASE"/>
    <property type="match status" value="1"/>
</dbReference>
<comment type="similarity">
    <text evidence="1 4">Belongs to the pseudouridine synthase RluA family.</text>
</comment>
<dbReference type="InterPro" id="IPR006225">
    <property type="entry name" value="PsdUridine_synth_RluC/D"/>
</dbReference>
<dbReference type="EMBL" id="MHCA01000046">
    <property type="protein sequence ID" value="OGY10989.1"/>
    <property type="molecule type" value="Genomic_DNA"/>
</dbReference>
<keyword evidence="2 4" id="KW-0413">Isomerase</keyword>
<evidence type="ECO:0000259" key="5">
    <source>
        <dbReference type="Pfam" id="PF00849"/>
    </source>
</evidence>
<dbReference type="Proteomes" id="UP000178272">
    <property type="component" value="Unassembled WGS sequence"/>
</dbReference>
<reference evidence="6 7" key="1">
    <citation type="journal article" date="2016" name="Nat. Commun.">
        <title>Thousands of microbial genomes shed light on interconnected biogeochemical processes in an aquifer system.</title>
        <authorList>
            <person name="Anantharaman K."/>
            <person name="Brown C.T."/>
            <person name="Hug L.A."/>
            <person name="Sharon I."/>
            <person name="Castelle C.J."/>
            <person name="Probst A.J."/>
            <person name="Thomas B.C."/>
            <person name="Singh A."/>
            <person name="Wilkins M.J."/>
            <person name="Karaoz U."/>
            <person name="Brodie E.L."/>
            <person name="Williams K.H."/>
            <person name="Hubbard S.S."/>
            <person name="Banfield J.F."/>
        </authorList>
    </citation>
    <scope>NUCLEOTIDE SEQUENCE [LARGE SCALE GENOMIC DNA]</scope>
</reference>
<evidence type="ECO:0000256" key="4">
    <source>
        <dbReference type="RuleBase" id="RU362028"/>
    </source>
</evidence>